<name>A0AAD6HM95_9EURO</name>
<dbReference type="AlphaFoldDB" id="A0AAD6HM95"/>
<sequence length="162" mass="16932">MTVPPDPLQSTKISTVSEDSAARQATNGTEDPVHERPSRFRDAELLVTDTVPETELVESSESTDILAEIESPSVVLPVNVDVPSPSVVTVPVDAVQVEEVVELAVALADAVLAEEVTVLIASVGIKLSLLVVALGDAVVVAEAVAEVVVTVDVDEETEVLVE</sequence>
<feature type="region of interest" description="Disordered" evidence="1">
    <location>
        <begin position="1"/>
        <end position="41"/>
    </location>
</feature>
<dbReference type="Proteomes" id="UP001215712">
    <property type="component" value="Unassembled WGS sequence"/>
</dbReference>
<reference evidence="2" key="2">
    <citation type="submission" date="2023-01" db="EMBL/GenBank/DDBJ databases">
        <authorList>
            <person name="Petersen C."/>
        </authorList>
    </citation>
    <scope>NUCLEOTIDE SEQUENCE</scope>
    <source>
        <strain evidence="2">IBT 17514</strain>
    </source>
</reference>
<gene>
    <name evidence="2" type="ORF">N7493_005221</name>
</gene>
<organism evidence="2 3">
    <name type="scientific">Penicillium malachiteum</name>
    <dbReference type="NCBI Taxonomy" id="1324776"/>
    <lineage>
        <taxon>Eukaryota</taxon>
        <taxon>Fungi</taxon>
        <taxon>Dikarya</taxon>
        <taxon>Ascomycota</taxon>
        <taxon>Pezizomycotina</taxon>
        <taxon>Eurotiomycetes</taxon>
        <taxon>Eurotiomycetidae</taxon>
        <taxon>Eurotiales</taxon>
        <taxon>Aspergillaceae</taxon>
        <taxon>Penicillium</taxon>
    </lineage>
</organism>
<proteinExistence type="predicted"/>
<evidence type="ECO:0000313" key="3">
    <source>
        <dbReference type="Proteomes" id="UP001215712"/>
    </source>
</evidence>
<evidence type="ECO:0000256" key="1">
    <source>
        <dbReference type="SAM" id="MobiDB-lite"/>
    </source>
</evidence>
<accession>A0AAD6HM95</accession>
<feature type="compositionally biased region" description="Basic and acidic residues" evidence="1">
    <location>
        <begin position="31"/>
        <end position="41"/>
    </location>
</feature>
<protein>
    <submittedName>
        <fullName evidence="2">Uncharacterized protein</fullName>
    </submittedName>
</protein>
<reference evidence="2" key="1">
    <citation type="journal article" date="2023" name="IMA Fungus">
        <title>Comparative genomic study of the Penicillium genus elucidates a diverse pangenome and 15 lateral gene transfer events.</title>
        <authorList>
            <person name="Petersen C."/>
            <person name="Sorensen T."/>
            <person name="Nielsen M.R."/>
            <person name="Sondergaard T.E."/>
            <person name="Sorensen J.L."/>
            <person name="Fitzpatrick D.A."/>
            <person name="Frisvad J.C."/>
            <person name="Nielsen K.L."/>
        </authorList>
    </citation>
    <scope>NUCLEOTIDE SEQUENCE</scope>
    <source>
        <strain evidence="2">IBT 17514</strain>
    </source>
</reference>
<comment type="caution">
    <text evidence="2">The sequence shown here is derived from an EMBL/GenBank/DDBJ whole genome shotgun (WGS) entry which is preliminary data.</text>
</comment>
<evidence type="ECO:0000313" key="2">
    <source>
        <dbReference type="EMBL" id="KAJ5727401.1"/>
    </source>
</evidence>
<keyword evidence="3" id="KW-1185">Reference proteome</keyword>
<dbReference type="EMBL" id="JAQJAN010000006">
    <property type="protein sequence ID" value="KAJ5727401.1"/>
    <property type="molecule type" value="Genomic_DNA"/>
</dbReference>
<feature type="compositionally biased region" description="Polar residues" evidence="1">
    <location>
        <begin position="8"/>
        <end position="29"/>
    </location>
</feature>